<protein>
    <recommendedName>
        <fullName evidence="3">Fe/B12 periplasmic-binding domain-containing protein</fullName>
    </recommendedName>
</protein>
<dbReference type="Proteomes" id="UP000050544">
    <property type="component" value="Unassembled WGS sequence"/>
</dbReference>
<dbReference type="STRING" id="869279.SE15_08160"/>
<sequence>MKGKDLNSLRMPPVFESPPRRVVSLVPSMTESMVRLGLGDALVGITDYCVYPEGAVDAYPRVGGTKNVRVADVVTLQPDLILASQEENTPEVIWALVEANQRVWVTFPKTVREALADLWELVHLFARDCAFQALRVLEKNVEIATLAADEHPKIRYFCPIWEEEHPRYGRWWMTFNRETYSHDILRLAGGENVFAARERRYPLEAELGETLGEPPGERDVRYPRVSLEEVLRADPEVILVPSEPYPYHPEDCQRLAEIFAETTAAQRGRIYYVEGSWITWPGVRMGEALAQLPSLFEVSE</sequence>
<dbReference type="EMBL" id="LGKO01000004">
    <property type="protein sequence ID" value="KPL83211.1"/>
    <property type="molecule type" value="Genomic_DNA"/>
</dbReference>
<accession>A0A0P6YE00</accession>
<dbReference type="AlphaFoldDB" id="A0A0P6YE00"/>
<comment type="similarity">
    <text evidence="1">Belongs to the bacterial solute-binding protein 8 family.</text>
</comment>
<dbReference type="Gene3D" id="3.40.50.1980">
    <property type="entry name" value="Nitrogenase molybdenum iron protein domain"/>
    <property type="match status" value="2"/>
</dbReference>
<dbReference type="PROSITE" id="PS50983">
    <property type="entry name" value="FE_B12_PBP"/>
    <property type="match status" value="1"/>
</dbReference>
<proteinExistence type="inferred from homology"/>
<feature type="domain" description="Fe/B12 periplasmic-binding" evidence="3">
    <location>
        <begin position="21"/>
        <end position="300"/>
    </location>
</feature>
<organism evidence="4 5">
    <name type="scientific">Thermanaerothrix daxensis</name>
    <dbReference type="NCBI Taxonomy" id="869279"/>
    <lineage>
        <taxon>Bacteria</taxon>
        <taxon>Bacillati</taxon>
        <taxon>Chloroflexota</taxon>
        <taxon>Anaerolineae</taxon>
        <taxon>Anaerolineales</taxon>
        <taxon>Anaerolineaceae</taxon>
        <taxon>Thermanaerothrix</taxon>
    </lineage>
</organism>
<gene>
    <name evidence="4" type="ORF">SE15_08160</name>
</gene>
<dbReference type="Pfam" id="PF01497">
    <property type="entry name" value="Peripla_BP_2"/>
    <property type="match status" value="1"/>
</dbReference>
<dbReference type="InterPro" id="IPR002491">
    <property type="entry name" value="ABC_transptr_periplasmic_BD"/>
</dbReference>
<dbReference type="NCBIfam" id="NF038402">
    <property type="entry name" value="TroA_like"/>
    <property type="match status" value="1"/>
</dbReference>
<dbReference type="SUPFAM" id="SSF53807">
    <property type="entry name" value="Helical backbone' metal receptor"/>
    <property type="match status" value="1"/>
</dbReference>
<dbReference type="InterPro" id="IPR050902">
    <property type="entry name" value="ABC_Transporter_SBP"/>
</dbReference>
<dbReference type="RefSeq" id="WP_054521618.1">
    <property type="nucleotide sequence ID" value="NZ_LGKO01000004.1"/>
</dbReference>
<evidence type="ECO:0000313" key="5">
    <source>
        <dbReference type="Proteomes" id="UP000050544"/>
    </source>
</evidence>
<dbReference type="InterPro" id="IPR054828">
    <property type="entry name" value="Vit_B12_bind_prot"/>
</dbReference>
<evidence type="ECO:0000256" key="1">
    <source>
        <dbReference type="ARBA" id="ARBA00008814"/>
    </source>
</evidence>
<dbReference type="PANTHER" id="PTHR30535:SF35">
    <property type="entry name" value="PERIPLASMIC BINDING PROTEIN"/>
    <property type="match status" value="1"/>
</dbReference>
<evidence type="ECO:0000256" key="2">
    <source>
        <dbReference type="ARBA" id="ARBA00022729"/>
    </source>
</evidence>
<reference evidence="4 5" key="1">
    <citation type="submission" date="2015-07" db="EMBL/GenBank/DDBJ databases">
        <title>Whole genome sequence of Thermanaerothrix daxensis DSM 23592.</title>
        <authorList>
            <person name="Hemp J."/>
            <person name="Ward L.M."/>
            <person name="Pace L.A."/>
            <person name="Fischer W.W."/>
        </authorList>
    </citation>
    <scope>NUCLEOTIDE SEQUENCE [LARGE SCALE GENOMIC DNA]</scope>
    <source>
        <strain evidence="4 5">GNS-1</strain>
    </source>
</reference>
<dbReference type="OrthoDB" id="9816357at2"/>
<evidence type="ECO:0000259" key="3">
    <source>
        <dbReference type="PROSITE" id="PS50983"/>
    </source>
</evidence>
<evidence type="ECO:0000313" key="4">
    <source>
        <dbReference type="EMBL" id="KPL83211.1"/>
    </source>
</evidence>
<comment type="caution">
    <text evidence="4">The sequence shown here is derived from an EMBL/GenBank/DDBJ whole genome shotgun (WGS) entry which is preliminary data.</text>
</comment>
<keyword evidence="2" id="KW-0732">Signal</keyword>
<keyword evidence="5" id="KW-1185">Reference proteome</keyword>
<dbReference type="PANTHER" id="PTHR30535">
    <property type="entry name" value="VITAMIN B12-BINDING PROTEIN"/>
    <property type="match status" value="1"/>
</dbReference>
<name>A0A0P6YE00_9CHLR</name>